<dbReference type="PANTHER" id="PTHR42812">
    <property type="entry name" value="BETA-XYLOSIDASE"/>
    <property type="match status" value="1"/>
</dbReference>
<dbReference type="EMBL" id="JAACFV010000001">
    <property type="protein sequence ID" value="KAF7514345.1"/>
    <property type="molecule type" value="Genomic_DNA"/>
</dbReference>
<feature type="signal peptide" evidence="7">
    <location>
        <begin position="1"/>
        <end position="18"/>
    </location>
</feature>
<dbReference type="GO" id="GO:0004553">
    <property type="term" value="F:hydrolase activity, hydrolyzing O-glycosyl compounds"/>
    <property type="evidence" value="ECO:0007669"/>
    <property type="project" value="InterPro"/>
</dbReference>
<keyword evidence="2 6" id="KW-0378">Hydrolase</keyword>
<feature type="active site" description="Proton donor" evidence="4">
    <location>
        <position position="237"/>
    </location>
</feature>
<dbReference type="Gene3D" id="2.115.10.20">
    <property type="entry name" value="Glycosyl hydrolase domain, family 43"/>
    <property type="match status" value="1"/>
</dbReference>
<accession>A0A8H7EA95</accession>
<evidence type="ECO:0000256" key="5">
    <source>
        <dbReference type="PIRSR" id="PIRSR606710-2"/>
    </source>
</evidence>
<feature type="site" description="Important for catalytic activity, responsible for pKa modulation of the active site Glu and correct orientation of both the proton donor and substrate" evidence="5">
    <location>
        <position position="165"/>
    </location>
</feature>
<dbReference type="InterPro" id="IPR023296">
    <property type="entry name" value="Glyco_hydro_beta-prop_sf"/>
</dbReference>
<evidence type="ECO:0000313" key="9">
    <source>
        <dbReference type="Proteomes" id="UP000606974"/>
    </source>
</evidence>
<evidence type="ECO:0000256" key="3">
    <source>
        <dbReference type="ARBA" id="ARBA00023295"/>
    </source>
</evidence>
<evidence type="ECO:0000256" key="7">
    <source>
        <dbReference type="SAM" id="SignalP"/>
    </source>
</evidence>
<feature type="chain" id="PRO_5034273910" description="Glycoside hydrolase family 43 protein" evidence="7">
    <location>
        <begin position="19"/>
        <end position="339"/>
    </location>
</feature>
<dbReference type="Proteomes" id="UP000606974">
    <property type="component" value="Unassembled WGS sequence"/>
</dbReference>
<name>A0A8H7EA95_9EURO</name>
<comment type="caution">
    <text evidence="8">The sequence shown here is derived from an EMBL/GenBank/DDBJ whole genome shotgun (WGS) entry which is preliminary data.</text>
</comment>
<keyword evidence="7" id="KW-0732">Signal</keyword>
<dbReference type="AlphaFoldDB" id="A0A8H7EA95"/>
<proteinExistence type="inferred from homology"/>
<dbReference type="PANTHER" id="PTHR42812:SF5">
    <property type="entry name" value="ENDO-ARABINASE"/>
    <property type="match status" value="1"/>
</dbReference>
<dbReference type="InterPro" id="IPR051795">
    <property type="entry name" value="Glycosyl_Hydrlase_43"/>
</dbReference>
<evidence type="ECO:0000313" key="8">
    <source>
        <dbReference type="EMBL" id="KAF7514345.1"/>
    </source>
</evidence>
<keyword evidence="3 6" id="KW-0326">Glycosidase</keyword>
<dbReference type="Pfam" id="PF04616">
    <property type="entry name" value="Glyco_hydro_43"/>
    <property type="match status" value="1"/>
</dbReference>
<dbReference type="InterPro" id="IPR006710">
    <property type="entry name" value="Glyco_hydro_43"/>
</dbReference>
<evidence type="ECO:0000256" key="6">
    <source>
        <dbReference type="RuleBase" id="RU361187"/>
    </source>
</evidence>
<evidence type="ECO:0000256" key="2">
    <source>
        <dbReference type="ARBA" id="ARBA00022801"/>
    </source>
</evidence>
<gene>
    <name evidence="8" type="ORF">GJ744_000115</name>
</gene>
<evidence type="ECO:0008006" key="10">
    <source>
        <dbReference type="Google" id="ProtNLM"/>
    </source>
</evidence>
<dbReference type="OrthoDB" id="3879658at2759"/>
<dbReference type="SUPFAM" id="SSF75005">
    <property type="entry name" value="Arabinanase/levansucrase/invertase"/>
    <property type="match status" value="1"/>
</dbReference>
<comment type="similarity">
    <text evidence="1 6">Belongs to the glycosyl hydrolase 43 family.</text>
</comment>
<evidence type="ECO:0000256" key="1">
    <source>
        <dbReference type="ARBA" id="ARBA00009865"/>
    </source>
</evidence>
<protein>
    <recommendedName>
        <fullName evidence="10">Glycoside hydrolase family 43 protein</fullName>
    </recommendedName>
</protein>
<keyword evidence="9" id="KW-1185">Reference proteome</keyword>
<reference evidence="8" key="1">
    <citation type="submission" date="2020-02" db="EMBL/GenBank/DDBJ databases">
        <authorList>
            <person name="Palmer J.M."/>
        </authorList>
    </citation>
    <scope>NUCLEOTIDE SEQUENCE</scope>
    <source>
        <strain evidence="8">EPUS1.4</strain>
        <tissue evidence="8">Thallus</tissue>
    </source>
</reference>
<dbReference type="CDD" id="cd08999">
    <property type="entry name" value="GH43_ABN-like"/>
    <property type="match status" value="1"/>
</dbReference>
<evidence type="ECO:0000256" key="4">
    <source>
        <dbReference type="PIRSR" id="PIRSR606710-1"/>
    </source>
</evidence>
<dbReference type="GO" id="GO:0005975">
    <property type="term" value="P:carbohydrate metabolic process"/>
    <property type="evidence" value="ECO:0007669"/>
    <property type="project" value="InterPro"/>
</dbReference>
<feature type="active site" description="Proton acceptor" evidence="4">
    <location>
        <position position="52"/>
    </location>
</feature>
<sequence length="339" mass="35473">MLLFSTSLVAALIALGRTAPLVGSIGSTSRPASIARRDSSIAGPVTKSNFPDPGVIPVDGNYYAFSTSSMGLHVPWASKAGAQTWTINSADALPSPGAWAEARDIWAPDVIQLTDGSFVMYYSAPPKGDPVLHCVGVATSKSVKGPYKAVDKPFACPVKQGGAIDASGYQDRVTGLRYVVYKVDGNAKGKGGDCGNSIEPIVSTPVLLQQVGLDGVTLIGDPMPILDRDDRDGPLVEAPSIYQSAEGIYFLFFSSGCYTSPSYEIKYATATDIAGPYTKASKPLLKSGDGPNLNGAGGASVSADGKVMIFHANLSPRGRPLYRGVFTAKPRFDGRTVTI</sequence>
<organism evidence="8 9">
    <name type="scientific">Endocarpon pusillum</name>
    <dbReference type="NCBI Taxonomy" id="364733"/>
    <lineage>
        <taxon>Eukaryota</taxon>
        <taxon>Fungi</taxon>
        <taxon>Dikarya</taxon>
        <taxon>Ascomycota</taxon>
        <taxon>Pezizomycotina</taxon>
        <taxon>Eurotiomycetes</taxon>
        <taxon>Chaetothyriomycetidae</taxon>
        <taxon>Verrucariales</taxon>
        <taxon>Verrucariaceae</taxon>
        <taxon>Endocarpon</taxon>
    </lineage>
</organism>